<evidence type="ECO:0000259" key="2">
    <source>
        <dbReference type="PROSITE" id="PS50802"/>
    </source>
</evidence>
<dbReference type="PANTHER" id="PTHR12419">
    <property type="entry name" value="OTU DOMAIN CONTAINING PROTEIN"/>
    <property type="match status" value="1"/>
</dbReference>
<proteinExistence type="predicted"/>
<organism evidence="3 4">
    <name type="scientific">Trichosporon asahii var. asahii (strain ATCC 90039 / CBS 2479 / JCM 2466 / KCTC 7840 / NBRC 103889/ NCYC 2677 / UAMH 7654)</name>
    <name type="common">Yeast</name>
    <dbReference type="NCBI Taxonomy" id="1186058"/>
    <lineage>
        <taxon>Eukaryota</taxon>
        <taxon>Fungi</taxon>
        <taxon>Dikarya</taxon>
        <taxon>Basidiomycota</taxon>
        <taxon>Agaricomycotina</taxon>
        <taxon>Tremellomycetes</taxon>
        <taxon>Trichosporonales</taxon>
        <taxon>Trichosporonaceae</taxon>
        <taxon>Trichosporon</taxon>
    </lineage>
</organism>
<dbReference type="InterPro" id="IPR003323">
    <property type="entry name" value="OTU_dom"/>
</dbReference>
<dbReference type="CDD" id="cd22758">
    <property type="entry name" value="OTU_232R-like"/>
    <property type="match status" value="1"/>
</dbReference>
<dbReference type="EMBL" id="ALBS01000240">
    <property type="protein sequence ID" value="EJT47492.1"/>
    <property type="molecule type" value="Genomic_DNA"/>
</dbReference>
<reference evidence="3 4" key="1">
    <citation type="journal article" date="2012" name="Eukaryot. Cell">
        <title>Draft genome sequence of CBS 2479, the standard type strain of Trichosporon asahii.</title>
        <authorList>
            <person name="Yang R.Y."/>
            <person name="Li H.T."/>
            <person name="Zhu H."/>
            <person name="Zhou G.P."/>
            <person name="Wang M."/>
            <person name="Wang L."/>
        </authorList>
    </citation>
    <scope>NUCLEOTIDE SEQUENCE [LARGE SCALE GENOMIC DNA]</scope>
    <source>
        <strain evidence="4">ATCC 90039 / CBS 2479 / JCM 2466 / KCTC 7840 / NCYC 2677 / UAMH 7654</strain>
    </source>
</reference>
<dbReference type="GeneID" id="25987260"/>
<dbReference type="AlphaFoldDB" id="J6EXF9"/>
<dbReference type="OrthoDB" id="6155433at2759"/>
<dbReference type="PROSITE" id="PS50802">
    <property type="entry name" value="OTU"/>
    <property type="match status" value="1"/>
</dbReference>
<name>J6EXF9_TRIAS</name>
<sequence length="225" mass="25356">MVDSGQVSRQLVGLDSDEDMSTPIVHNQTRNSGQQQAPPRQVVLHSGDSHHGLTCPTNCQPYNTLDNVDVHQLTVLPTVPSVYHSKWTPKDGNCMFHAVARGMGGHLTHTQVRLSTVNFMRRQPQDYVDFFPSSVDNSEHTHSSQLQALSKYLAVMARDSEYGENIILQGMCNLYKLGIVILKHTESGAWFWTTMGNMSSARKCFWLYLVGEHYENIFVATQVKF</sequence>
<comment type="caution">
    <text evidence="3">The sequence shown here is derived from an EMBL/GenBank/DDBJ whole genome shotgun (WGS) entry which is preliminary data.</text>
</comment>
<dbReference type="Pfam" id="PF02338">
    <property type="entry name" value="OTU"/>
    <property type="match status" value="1"/>
</dbReference>
<evidence type="ECO:0000313" key="4">
    <source>
        <dbReference type="Proteomes" id="UP000002748"/>
    </source>
</evidence>
<dbReference type="InterPro" id="IPR050704">
    <property type="entry name" value="Peptidase_C85-like"/>
</dbReference>
<dbReference type="Gene3D" id="3.90.70.80">
    <property type="match status" value="1"/>
</dbReference>
<feature type="domain" description="OTU" evidence="2">
    <location>
        <begin position="83"/>
        <end position="220"/>
    </location>
</feature>
<accession>J6EXF9</accession>
<dbReference type="Proteomes" id="UP000002748">
    <property type="component" value="Unassembled WGS sequence"/>
</dbReference>
<gene>
    <name evidence="3" type="ORF">A1Q1_03747</name>
</gene>
<feature type="region of interest" description="Disordered" evidence="1">
    <location>
        <begin position="1"/>
        <end position="49"/>
    </location>
</feature>
<evidence type="ECO:0000313" key="3">
    <source>
        <dbReference type="EMBL" id="EJT47492.1"/>
    </source>
</evidence>
<dbReference type="RefSeq" id="XP_014178972.1">
    <property type="nucleotide sequence ID" value="XM_014323497.1"/>
</dbReference>
<dbReference type="VEuPathDB" id="FungiDB:A1Q1_03747"/>
<evidence type="ECO:0000256" key="1">
    <source>
        <dbReference type="SAM" id="MobiDB-lite"/>
    </source>
</evidence>
<dbReference type="GO" id="GO:0016579">
    <property type="term" value="P:protein deubiquitination"/>
    <property type="evidence" value="ECO:0007669"/>
    <property type="project" value="TreeGrafter"/>
</dbReference>
<dbReference type="HOGENOM" id="CLU_1396250_0_0_1"/>
<protein>
    <recommendedName>
        <fullName evidence="2">OTU domain-containing protein</fullName>
    </recommendedName>
</protein>
<dbReference type="GO" id="GO:0004843">
    <property type="term" value="F:cysteine-type deubiquitinase activity"/>
    <property type="evidence" value="ECO:0007669"/>
    <property type="project" value="TreeGrafter"/>
</dbReference>
<dbReference type="KEGG" id="tasa:A1Q1_03747"/>
<dbReference type="SUPFAM" id="SSF54001">
    <property type="entry name" value="Cysteine proteinases"/>
    <property type="match status" value="1"/>
</dbReference>
<dbReference type="PANTHER" id="PTHR12419:SF11">
    <property type="entry name" value="OTU DOMAIN-CONTAINING PROTEIN DDB_G0284757"/>
    <property type="match status" value="1"/>
</dbReference>
<feature type="compositionally biased region" description="Polar residues" evidence="1">
    <location>
        <begin position="24"/>
        <end position="38"/>
    </location>
</feature>
<dbReference type="InterPro" id="IPR038765">
    <property type="entry name" value="Papain-like_cys_pep_sf"/>
</dbReference>